<proteinExistence type="predicted"/>
<name>A0ABC9VNK2_LACAM</name>
<comment type="caution">
    <text evidence="1">The sequence shown here is derived from an EMBL/GenBank/DDBJ whole genome shotgun (WGS) entry which is preliminary data.</text>
</comment>
<reference evidence="1 2" key="1">
    <citation type="journal article" date="2024" name="Int. J. Syst. Evol. Microbiol.">
        <title>Proposal of Lactobacillus amylovorus subsp. animalis subsp. nov. and an emended description of Lactobacillus amylovorus.</title>
        <authorList>
            <person name="Yamane K."/>
            <person name="Tanizawa Y."/>
            <person name="Kobayashi H."/>
            <person name="Kamizono T."/>
            <person name="Kojima Y."/>
            <person name="Takagi H."/>
            <person name="Tohno M."/>
        </authorList>
    </citation>
    <scope>NUCLEOTIDE SEQUENCE [LARGE SCALE GENOMIC DNA]</scope>
    <source>
        <strain evidence="1 2">TKL145</strain>
    </source>
</reference>
<evidence type="ECO:0000313" key="1">
    <source>
        <dbReference type="EMBL" id="GAA0041726.1"/>
    </source>
</evidence>
<accession>A0ABC9VNK2</accession>
<dbReference type="AlphaFoldDB" id="A0ABC9VNK2"/>
<reference evidence="2" key="2">
    <citation type="submission" date="2024-01" db="EMBL/GenBank/DDBJ databases">
        <title>Draft genome sequence of Lactobacillus amylovorus strain TKL145.</title>
        <authorList>
            <person name="Tohno M."/>
            <person name="Tanizawa Y."/>
        </authorList>
    </citation>
    <scope>NUCLEOTIDE SEQUENCE [LARGE SCALE GENOMIC DNA]</scope>
    <source>
        <strain evidence="2">TKL145</strain>
    </source>
</reference>
<dbReference type="Proteomes" id="UP001437574">
    <property type="component" value="Unassembled WGS sequence"/>
</dbReference>
<sequence length="249" mass="29694">MTTDELRSRLEDINDKLHLSVYEDTGNPSDVAITDDRGEDWLLYLFKERQYVPKGVEVLNEDKQHPNFAKLQDLINEYWNTADGFQKILKRKNSSTTVPHVTLSKENQKIPNDLWQRTKSDDLMWDLEMKAYKAIDDWLTKSTFDYADKKLREDLEPFLDWLNSSHIKYSLRWYEPKPWDQVGPQFNIYLLNDEEKPAAILESYWDGKEVVGAMVHGSDVFDRQRLDAVKDRLMLYLPTYHYRFDERIF</sequence>
<protein>
    <submittedName>
        <fullName evidence="1">Uncharacterized protein</fullName>
    </submittedName>
</protein>
<gene>
    <name evidence="1" type="ORF">LATKL145_01360</name>
</gene>
<evidence type="ECO:0000313" key="2">
    <source>
        <dbReference type="Proteomes" id="UP001437574"/>
    </source>
</evidence>
<dbReference type="EMBL" id="BAAAAK010000001">
    <property type="protein sequence ID" value="GAA0041726.1"/>
    <property type="molecule type" value="Genomic_DNA"/>
</dbReference>
<organism evidence="1 2">
    <name type="scientific">Lactobacillus amylovorus subsp. animalium</name>
    <dbReference type="NCBI Taxonomy" id="3378536"/>
    <lineage>
        <taxon>Bacteria</taxon>
        <taxon>Bacillati</taxon>
        <taxon>Bacillota</taxon>
        <taxon>Bacilli</taxon>
        <taxon>Lactobacillales</taxon>
        <taxon>Lactobacillaceae</taxon>
        <taxon>Lactobacillus</taxon>
    </lineage>
</organism>
<dbReference type="RefSeq" id="WP_353302349.1">
    <property type="nucleotide sequence ID" value="NZ_BAAAAK010000001.1"/>
</dbReference>